<evidence type="ECO:0000313" key="3">
    <source>
        <dbReference type="Proteomes" id="UP000187464"/>
    </source>
</evidence>
<dbReference type="EMBL" id="LT605205">
    <property type="protein sequence ID" value="SCD20189.1"/>
    <property type="molecule type" value="Genomic_DNA"/>
</dbReference>
<accession>A0A1R3T2E2</accession>
<feature type="region of interest" description="Disordered" evidence="1">
    <location>
        <begin position="1"/>
        <end position="43"/>
    </location>
</feature>
<proteinExistence type="predicted"/>
<evidence type="ECO:0000313" key="2">
    <source>
        <dbReference type="EMBL" id="SCD20189.1"/>
    </source>
</evidence>
<dbReference type="Proteomes" id="UP000187464">
    <property type="component" value="Chromosome I"/>
</dbReference>
<keyword evidence="3" id="KW-1185">Reference proteome</keyword>
<name>A0A1R3T2E2_9BACT</name>
<dbReference type="KEGG" id="psac:PSM36_1367"/>
<gene>
    <name evidence="2" type="ORF">PSM36_1367</name>
</gene>
<dbReference type="STRING" id="1642647.PSM36_1367"/>
<evidence type="ECO:0000256" key="1">
    <source>
        <dbReference type="SAM" id="MobiDB-lite"/>
    </source>
</evidence>
<sequence>MDRVPDGVRGGYGMHNSTQDLPETEYHGGAPTALLPDHGQRTKNRAQDSLHVLFPGATALFHTDHCPLPHCGMVDLPDTGSHISRHLRNEIPINENSIICTASISPQDSGTHCSSGNQHRDFRSKRKNIRVTPITNEFKLLFLWL</sequence>
<dbReference type="AlphaFoldDB" id="A0A1R3T2E2"/>
<protein>
    <submittedName>
        <fullName evidence="2">Uncharacterized protein</fullName>
    </submittedName>
</protein>
<reference evidence="2 3" key="1">
    <citation type="submission" date="2016-08" db="EMBL/GenBank/DDBJ databases">
        <authorList>
            <person name="Seilhamer J.J."/>
        </authorList>
    </citation>
    <scope>NUCLEOTIDE SEQUENCE [LARGE SCALE GENOMIC DNA]</scope>
    <source>
        <strain evidence="2">M3/6</strain>
    </source>
</reference>
<organism evidence="2 3">
    <name type="scientific">Proteiniphilum saccharofermentans</name>
    <dbReference type="NCBI Taxonomy" id="1642647"/>
    <lineage>
        <taxon>Bacteria</taxon>
        <taxon>Pseudomonadati</taxon>
        <taxon>Bacteroidota</taxon>
        <taxon>Bacteroidia</taxon>
        <taxon>Bacteroidales</taxon>
        <taxon>Dysgonomonadaceae</taxon>
        <taxon>Proteiniphilum</taxon>
    </lineage>
</organism>